<feature type="non-terminal residue" evidence="3">
    <location>
        <position position="89"/>
    </location>
</feature>
<evidence type="ECO:0000313" key="3">
    <source>
        <dbReference type="EMBL" id="SET95705.1"/>
    </source>
</evidence>
<dbReference type="InterPro" id="IPR007029">
    <property type="entry name" value="YHS_dom"/>
</dbReference>
<dbReference type="EMBL" id="FOHZ01000070">
    <property type="protein sequence ID" value="SET95705.1"/>
    <property type="molecule type" value="Genomic_DNA"/>
</dbReference>
<dbReference type="Gene3D" id="1.10.620.20">
    <property type="entry name" value="Ribonucleotide Reductase, subunit A"/>
    <property type="match status" value="1"/>
</dbReference>
<reference evidence="4" key="1">
    <citation type="submission" date="2016-10" db="EMBL/GenBank/DDBJ databases">
        <authorList>
            <person name="Varghese N."/>
            <person name="Submissions S."/>
        </authorList>
    </citation>
    <scope>NUCLEOTIDE SEQUENCE [LARGE SCALE GENOMIC DNA]</scope>
    <source>
        <strain evidence="4">CGMCC 1.6489</strain>
    </source>
</reference>
<dbReference type="Proteomes" id="UP000198762">
    <property type="component" value="Unassembled WGS sequence"/>
</dbReference>
<dbReference type="InterPro" id="IPR011017">
    <property type="entry name" value="TRASH_dom"/>
</dbReference>
<sequence>MAEHHHAHDHDHHADKEPGGHTAKDPVCGMAVDPHTAEHRSQHGGKTWYFCSSRCQSKFDEDPEQYLDWEKKQQEPVAPGTMYTCPMHP</sequence>
<dbReference type="AlphaFoldDB" id="A0A1I0IH90"/>
<dbReference type="OrthoDB" id="8521924at2"/>
<keyword evidence="4" id="KW-1185">Reference proteome</keyword>
<evidence type="ECO:0000256" key="1">
    <source>
        <dbReference type="SAM" id="MobiDB-lite"/>
    </source>
</evidence>
<protein>
    <submittedName>
        <fullName evidence="3">YHS domain-containing protein</fullName>
    </submittedName>
</protein>
<organism evidence="3 4">
    <name type="scientific">Marinobacter segnicrescens</name>
    <dbReference type="NCBI Taxonomy" id="430453"/>
    <lineage>
        <taxon>Bacteria</taxon>
        <taxon>Pseudomonadati</taxon>
        <taxon>Pseudomonadota</taxon>
        <taxon>Gammaproteobacteria</taxon>
        <taxon>Pseudomonadales</taxon>
        <taxon>Marinobacteraceae</taxon>
        <taxon>Marinobacter</taxon>
    </lineage>
</organism>
<feature type="compositionally biased region" description="Basic and acidic residues" evidence="1">
    <location>
        <begin position="1"/>
        <end position="24"/>
    </location>
</feature>
<evidence type="ECO:0000259" key="2">
    <source>
        <dbReference type="SMART" id="SM00746"/>
    </source>
</evidence>
<dbReference type="RefSeq" id="WP_143066682.1">
    <property type="nucleotide sequence ID" value="NZ_FOHZ01000070.1"/>
</dbReference>
<feature type="domain" description="TRASH" evidence="2">
    <location>
        <begin position="25"/>
        <end position="63"/>
    </location>
</feature>
<name>A0A1I0IH90_9GAMM</name>
<dbReference type="SUPFAM" id="SSF47240">
    <property type="entry name" value="Ferritin-like"/>
    <property type="match status" value="1"/>
</dbReference>
<accession>A0A1I0IH90</accession>
<dbReference type="InterPro" id="IPR012348">
    <property type="entry name" value="RNR-like"/>
</dbReference>
<evidence type="ECO:0000313" key="4">
    <source>
        <dbReference type="Proteomes" id="UP000198762"/>
    </source>
</evidence>
<dbReference type="InterPro" id="IPR009078">
    <property type="entry name" value="Ferritin-like_SF"/>
</dbReference>
<dbReference type="Pfam" id="PF04945">
    <property type="entry name" value="YHS"/>
    <property type="match status" value="1"/>
</dbReference>
<feature type="region of interest" description="Disordered" evidence="1">
    <location>
        <begin position="1"/>
        <end position="43"/>
    </location>
</feature>
<dbReference type="SMART" id="SM00746">
    <property type="entry name" value="TRASH"/>
    <property type="match status" value="1"/>
</dbReference>
<dbReference type="STRING" id="430453.SAMN04487962_1701"/>
<gene>
    <name evidence="3" type="ORF">SAMN04487962_1701</name>
</gene>
<proteinExistence type="predicted"/>
<dbReference type="GO" id="GO:0016491">
    <property type="term" value="F:oxidoreductase activity"/>
    <property type="evidence" value="ECO:0007669"/>
    <property type="project" value="InterPro"/>
</dbReference>